<evidence type="ECO:0000256" key="1">
    <source>
        <dbReference type="SAM" id="SignalP"/>
    </source>
</evidence>
<dbReference type="AlphaFoldDB" id="A0A561SEC6"/>
<organism evidence="3 4">
    <name type="scientific">Kitasatospora viridis</name>
    <dbReference type="NCBI Taxonomy" id="281105"/>
    <lineage>
        <taxon>Bacteria</taxon>
        <taxon>Bacillati</taxon>
        <taxon>Actinomycetota</taxon>
        <taxon>Actinomycetes</taxon>
        <taxon>Kitasatosporales</taxon>
        <taxon>Streptomycetaceae</taxon>
        <taxon>Kitasatospora</taxon>
    </lineage>
</organism>
<evidence type="ECO:0000259" key="2">
    <source>
        <dbReference type="SMART" id="SM00458"/>
    </source>
</evidence>
<accession>A0A561SEC6</accession>
<proteinExistence type="predicted"/>
<dbReference type="GO" id="GO:0030246">
    <property type="term" value="F:carbohydrate binding"/>
    <property type="evidence" value="ECO:0007669"/>
    <property type="project" value="UniProtKB-KW"/>
</dbReference>
<dbReference type="InterPro" id="IPR035992">
    <property type="entry name" value="Ricin_B-like_lectins"/>
</dbReference>
<dbReference type="OrthoDB" id="3645604at2"/>
<keyword evidence="4" id="KW-1185">Reference proteome</keyword>
<feature type="domain" description="Ricin B lectin" evidence="2">
    <location>
        <begin position="45"/>
        <end position="180"/>
    </location>
</feature>
<gene>
    <name evidence="3" type="ORF">FHX73_16367</name>
</gene>
<dbReference type="InterPro" id="IPR000772">
    <property type="entry name" value="Ricin_B_lectin"/>
</dbReference>
<dbReference type="PROSITE" id="PS50231">
    <property type="entry name" value="RICIN_B_LECTIN"/>
    <property type="match status" value="1"/>
</dbReference>
<reference evidence="3 4" key="1">
    <citation type="submission" date="2019-06" db="EMBL/GenBank/DDBJ databases">
        <title>Sequencing the genomes of 1000 actinobacteria strains.</title>
        <authorList>
            <person name="Klenk H.-P."/>
        </authorList>
    </citation>
    <scope>NUCLEOTIDE SEQUENCE [LARGE SCALE GENOMIC DNA]</scope>
    <source>
        <strain evidence="3 4">DSM 44826</strain>
    </source>
</reference>
<feature type="chain" id="PRO_5039358142" evidence="1">
    <location>
        <begin position="38"/>
        <end position="182"/>
    </location>
</feature>
<keyword evidence="3" id="KW-0430">Lectin</keyword>
<comment type="caution">
    <text evidence="3">The sequence shown here is derived from an EMBL/GenBank/DDBJ whole genome shotgun (WGS) entry which is preliminary data.</text>
</comment>
<dbReference type="Pfam" id="PF14200">
    <property type="entry name" value="RicinB_lectin_2"/>
    <property type="match status" value="1"/>
</dbReference>
<name>A0A561SEC6_9ACTN</name>
<dbReference type="Gene3D" id="2.80.10.50">
    <property type="match status" value="3"/>
</dbReference>
<dbReference type="SMART" id="SM00458">
    <property type="entry name" value="RICIN"/>
    <property type="match status" value="1"/>
</dbReference>
<dbReference type="CDD" id="cd00161">
    <property type="entry name" value="beta-trefoil_Ricin-like"/>
    <property type="match status" value="1"/>
</dbReference>
<feature type="signal peptide" evidence="1">
    <location>
        <begin position="1"/>
        <end position="37"/>
    </location>
</feature>
<dbReference type="SUPFAM" id="SSF50370">
    <property type="entry name" value="Ricin B-like lectins"/>
    <property type="match status" value="1"/>
</dbReference>
<protein>
    <submittedName>
        <fullName evidence="3">Ricin-type beta-trefoil lectin protein</fullName>
    </submittedName>
</protein>
<evidence type="ECO:0000313" key="3">
    <source>
        <dbReference type="EMBL" id="TWF73216.1"/>
    </source>
</evidence>
<keyword evidence="1" id="KW-0732">Signal</keyword>
<evidence type="ECO:0000313" key="4">
    <source>
        <dbReference type="Proteomes" id="UP000317940"/>
    </source>
</evidence>
<sequence>MPVTRGVDVQKTFSSGRIVRTAGALLALVLASTLATGQDASAAAWPAVINSASRLCLGINGGGDANGTPAIQWGCNGNPDQSWAWVQTSTPGGYELVNGNGLCLEAPGWTTTAGAQLGQWACNGGANQIWNDDGINPDTVSFRNENSHMCISDQSGSPLAGAPIIQWPCNGLGDQLWTWQVG</sequence>
<dbReference type="Proteomes" id="UP000317940">
    <property type="component" value="Unassembled WGS sequence"/>
</dbReference>
<dbReference type="EMBL" id="VIWT01000006">
    <property type="protein sequence ID" value="TWF73216.1"/>
    <property type="molecule type" value="Genomic_DNA"/>
</dbReference>